<sequence>MAERSQDQGGGGMTSADRTDKDGADLAGRLGLGNSAPGARPAEQRRGPFFCGDIDMRIARDGTWFYQGTPIGRMPLVKLFSTVLHRDQDGDYWLETPVEKCRIQVEDAAYIVTAMRIEGEGDDARIIFGTNVDTEVPLDADHPLVLRPRPESGDPAPYLAVGRGLEALLSRSVYYELVNIADLAISPETGEELLAVKSAGLTHYLGSPDIELAEQPRRAGGRA</sequence>
<dbReference type="Proteomes" id="UP000257706">
    <property type="component" value="Unassembled WGS sequence"/>
</dbReference>
<reference evidence="4 5" key="1">
    <citation type="journal article" date="2018" name="Nat. Biotechnol.">
        <title>A standardized bacterial taxonomy based on genome phylogeny substantially revises the tree of life.</title>
        <authorList>
            <person name="Parks D.H."/>
            <person name="Chuvochina M."/>
            <person name="Waite D.W."/>
            <person name="Rinke C."/>
            <person name="Skarshewski A."/>
            <person name="Chaumeil P.A."/>
            <person name="Hugenholtz P."/>
        </authorList>
    </citation>
    <scope>NUCLEOTIDE SEQUENCE [LARGE SCALE GENOMIC DNA]</scope>
    <source>
        <strain evidence="4">UBA8739</strain>
    </source>
</reference>
<organism evidence="4 5">
    <name type="scientific">Tistrella mobilis</name>
    <dbReference type="NCBI Taxonomy" id="171437"/>
    <lineage>
        <taxon>Bacteria</taxon>
        <taxon>Pseudomonadati</taxon>
        <taxon>Pseudomonadota</taxon>
        <taxon>Alphaproteobacteria</taxon>
        <taxon>Geminicoccales</taxon>
        <taxon>Geminicoccaceae</taxon>
        <taxon>Tistrella</taxon>
    </lineage>
</organism>
<evidence type="ECO:0000313" key="5">
    <source>
        <dbReference type="Proteomes" id="UP000257706"/>
    </source>
</evidence>
<evidence type="ECO:0000259" key="2">
    <source>
        <dbReference type="Pfam" id="PF06938"/>
    </source>
</evidence>
<gene>
    <name evidence="4" type="ORF">DCK97_15345</name>
</gene>
<dbReference type="EMBL" id="DMAI01000245">
    <property type="protein sequence ID" value="HAE48789.1"/>
    <property type="molecule type" value="Genomic_DNA"/>
</dbReference>
<evidence type="ECO:0000259" key="3">
    <source>
        <dbReference type="Pfam" id="PF21028"/>
    </source>
</evidence>
<dbReference type="InterPro" id="IPR048341">
    <property type="entry name" value="DUF1285_N"/>
</dbReference>
<evidence type="ECO:0000313" key="4">
    <source>
        <dbReference type="EMBL" id="HAE48789.1"/>
    </source>
</evidence>
<dbReference type="Pfam" id="PF21028">
    <property type="entry name" value="DUF1285_C"/>
    <property type="match status" value="1"/>
</dbReference>
<protein>
    <submittedName>
        <fullName evidence="4">DUF1285 domain-containing protein</fullName>
    </submittedName>
</protein>
<dbReference type="Gene3D" id="2.30.270.10">
    <property type="entry name" value="duf1285 protein"/>
    <property type="match status" value="1"/>
</dbReference>
<dbReference type="Gene3D" id="3.10.540.10">
    <property type="entry name" value="duf1285 like domain"/>
    <property type="match status" value="1"/>
</dbReference>
<dbReference type="AlphaFoldDB" id="A0A3B9INI3"/>
<name>A0A3B9INI3_9PROT</name>
<feature type="domain" description="DUF1285" evidence="3">
    <location>
        <begin position="110"/>
        <end position="205"/>
    </location>
</feature>
<dbReference type="InterPro" id="IPR023361">
    <property type="entry name" value="DUF1285_beta_roll_sf"/>
</dbReference>
<proteinExistence type="predicted"/>
<feature type="domain" description="DUF1285" evidence="2">
    <location>
        <begin position="48"/>
        <end position="108"/>
    </location>
</feature>
<dbReference type="Pfam" id="PF06938">
    <property type="entry name" value="DUF1285_N"/>
    <property type="match status" value="1"/>
</dbReference>
<feature type="region of interest" description="Disordered" evidence="1">
    <location>
        <begin position="1"/>
        <end position="47"/>
    </location>
</feature>
<dbReference type="InterPro" id="IPR048342">
    <property type="entry name" value="DUF1285_C"/>
</dbReference>
<evidence type="ECO:0000256" key="1">
    <source>
        <dbReference type="SAM" id="MobiDB-lite"/>
    </source>
</evidence>
<accession>A0A3B9INI3</accession>
<comment type="caution">
    <text evidence="4">The sequence shown here is derived from an EMBL/GenBank/DDBJ whole genome shotgun (WGS) entry which is preliminary data.</text>
</comment>